<name>A0A3B0RPW3_9ZZZZ</name>
<dbReference type="InterPro" id="IPR004839">
    <property type="entry name" value="Aminotransferase_I/II_large"/>
</dbReference>
<dbReference type="SUPFAM" id="SSF53383">
    <property type="entry name" value="PLP-dependent transferases"/>
    <property type="match status" value="1"/>
</dbReference>
<proteinExistence type="predicted"/>
<sequence length="81" mass="8795">ALEDMGLLVTPSQGNFILVHFPGGPRQSPSEQSQATDQYLRSRGIIVRPVGNYDLAGALRITIGTDSENEALLSEMKAFFT</sequence>
<evidence type="ECO:0000259" key="1">
    <source>
        <dbReference type="Pfam" id="PF00155"/>
    </source>
</evidence>
<dbReference type="EMBL" id="UOEJ01000068">
    <property type="protein sequence ID" value="VAV95614.1"/>
    <property type="molecule type" value="Genomic_DNA"/>
</dbReference>
<dbReference type="EC" id="2.6.1.57" evidence="2"/>
<keyword evidence="2" id="KW-0032">Aminotransferase</keyword>
<dbReference type="InterPro" id="IPR015424">
    <property type="entry name" value="PyrdxlP-dep_Trfase"/>
</dbReference>
<reference evidence="2" key="1">
    <citation type="submission" date="2018-06" db="EMBL/GenBank/DDBJ databases">
        <authorList>
            <person name="Zhirakovskaya E."/>
        </authorList>
    </citation>
    <scope>NUCLEOTIDE SEQUENCE</scope>
</reference>
<dbReference type="Pfam" id="PF00155">
    <property type="entry name" value="Aminotran_1_2"/>
    <property type="match status" value="1"/>
</dbReference>
<dbReference type="GO" id="GO:0008483">
    <property type="term" value="F:transaminase activity"/>
    <property type="evidence" value="ECO:0007669"/>
    <property type="project" value="UniProtKB-KW"/>
</dbReference>
<gene>
    <name evidence="2" type="ORF">MNBD_ALPHA01-966</name>
</gene>
<dbReference type="AlphaFoldDB" id="A0A3B0RPW3"/>
<dbReference type="Gene3D" id="3.90.1150.10">
    <property type="entry name" value="Aspartate Aminotransferase, domain 1"/>
    <property type="match status" value="1"/>
</dbReference>
<dbReference type="InterPro" id="IPR015422">
    <property type="entry name" value="PyrdxlP-dep_Trfase_small"/>
</dbReference>
<organism evidence="2">
    <name type="scientific">hydrothermal vent metagenome</name>
    <dbReference type="NCBI Taxonomy" id="652676"/>
    <lineage>
        <taxon>unclassified sequences</taxon>
        <taxon>metagenomes</taxon>
        <taxon>ecological metagenomes</taxon>
    </lineage>
</organism>
<accession>A0A3B0RPW3</accession>
<feature type="non-terminal residue" evidence="2">
    <location>
        <position position="1"/>
    </location>
</feature>
<evidence type="ECO:0000313" key="2">
    <source>
        <dbReference type="EMBL" id="VAV95614.1"/>
    </source>
</evidence>
<feature type="domain" description="Aminotransferase class I/classII large" evidence="1">
    <location>
        <begin position="2"/>
        <end position="74"/>
    </location>
</feature>
<dbReference type="GO" id="GO:0030170">
    <property type="term" value="F:pyridoxal phosphate binding"/>
    <property type="evidence" value="ECO:0007669"/>
    <property type="project" value="InterPro"/>
</dbReference>
<protein>
    <submittedName>
        <fullName evidence="2">Biosynthetic Aromatic amino acid aminotransferase beta</fullName>
        <ecNumber evidence="2">2.6.1.57</ecNumber>
    </submittedName>
</protein>
<keyword evidence="2" id="KW-0808">Transferase</keyword>